<dbReference type="SUPFAM" id="SSF51445">
    <property type="entry name" value="(Trans)glycosidases"/>
    <property type="match status" value="1"/>
</dbReference>
<keyword evidence="3" id="KW-0378">Hydrolase</keyword>
<keyword evidence="4" id="KW-1185">Reference proteome</keyword>
<proteinExistence type="predicted"/>
<name>A0ABZ0K970_STRC4</name>
<evidence type="ECO:0000313" key="3">
    <source>
        <dbReference type="EMBL" id="WOT34526.1"/>
    </source>
</evidence>
<protein>
    <submittedName>
        <fullName evidence="3">Glycosyl hydrolase family 18 protein</fullName>
    </submittedName>
</protein>
<dbReference type="Gene3D" id="3.20.20.80">
    <property type="entry name" value="Glycosidases"/>
    <property type="match status" value="1"/>
</dbReference>
<accession>A0ABZ0K970</accession>
<sequence>MERVEGTTPNEAAAAVADGEEPPQGPPAPDDDVRTGAAGGNNLAEDEAGAGRPRRRWFRRAALALLIALLPLLTAETALYVNYQGDPAQGTHTRNRDALWLGHAWVDGRKKDADVTALARRLQGTGIRDLYVHSGPLEHDGTLPESVYPRARWFIDAVHEELPGIRVQAFLGDVLAGEGADGMVLEKPDTRAAVVRSARQILDTGYEGIHLDLEPMPSGDRDYLTLLDALRRETRSRDAQLSVAAHQIDPLPALHTVFGLFTDHPKWWSQEFFGQVARRVDQIAVMSYDTAQPLEGTYGGYVAQQTSLALEVTPPSTDLLMGLPFYWESNFDHWGHAETVPAAVRGVRLGLSRTDADRSRFGVALYIDFAATEADWRAYKEDWVR</sequence>
<gene>
    <name evidence="3" type="ORF">R5U08_10420</name>
</gene>
<keyword evidence="2" id="KW-0812">Transmembrane</keyword>
<dbReference type="EMBL" id="CP137524">
    <property type="protein sequence ID" value="WOT34526.1"/>
    <property type="molecule type" value="Genomic_DNA"/>
</dbReference>
<keyword evidence="2" id="KW-1133">Transmembrane helix</keyword>
<reference evidence="3 4" key="2">
    <citation type="journal article" date="2024" name="Microb. Biotechnol.">
        <title>The involvement of multiple ABC transporters in daunorubicin efflux in Streptomyces coeruleorubidus.</title>
        <authorList>
            <person name="Dong J."/>
            <person name="Ning J."/>
            <person name="Tian Y."/>
            <person name="Li H."/>
            <person name="Chen H."/>
            <person name="Guan W."/>
        </authorList>
    </citation>
    <scope>NUCLEOTIDE SEQUENCE [LARGE SCALE GENOMIC DNA]</scope>
    <source>
        <strain evidence="3 4">CICC 11043</strain>
    </source>
</reference>
<organism evidence="3 4">
    <name type="scientific">Streptomyces coeruleorubidus</name>
    <dbReference type="NCBI Taxonomy" id="116188"/>
    <lineage>
        <taxon>Bacteria</taxon>
        <taxon>Bacillati</taxon>
        <taxon>Actinomycetota</taxon>
        <taxon>Actinomycetes</taxon>
        <taxon>Kitasatosporales</taxon>
        <taxon>Streptomycetaceae</taxon>
        <taxon>Streptomyces</taxon>
    </lineage>
</organism>
<feature type="region of interest" description="Disordered" evidence="1">
    <location>
        <begin position="1"/>
        <end position="51"/>
    </location>
</feature>
<keyword evidence="2" id="KW-0472">Membrane</keyword>
<dbReference type="RefSeq" id="WP_317924970.1">
    <property type="nucleotide sequence ID" value="NZ_CP137524.1"/>
</dbReference>
<dbReference type="Proteomes" id="UP001305002">
    <property type="component" value="Chromosome"/>
</dbReference>
<reference evidence="3 4" key="1">
    <citation type="journal article" date="2021" name="J. Microbiol. Biotechnol.">
        <title>An Efficient Markerless Deletion System Suitable for the Industrial Strains of Streptomyces.</title>
        <authorList>
            <person name="Dong J."/>
            <person name="Wei J."/>
            <person name="Li H."/>
            <person name="Zhao S."/>
            <person name="Guan W."/>
        </authorList>
    </citation>
    <scope>NUCLEOTIDE SEQUENCE [LARGE SCALE GENOMIC DNA]</scope>
    <source>
        <strain evidence="3 4">CICC 11043</strain>
    </source>
</reference>
<evidence type="ECO:0000256" key="2">
    <source>
        <dbReference type="SAM" id="Phobius"/>
    </source>
</evidence>
<feature type="transmembrane region" description="Helical" evidence="2">
    <location>
        <begin position="61"/>
        <end position="81"/>
    </location>
</feature>
<dbReference type="GO" id="GO:0016787">
    <property type="term" value="F:hydrolase activity"/>
    <property type="evidence" value="ECO:0007669"/>
    <property type="project" value="UniProtKB-KW"/>
</dbReference>
<evidence type="ECO:0000313" key="4">
    <source>
        <dbReference type="Proteomes" id="UP001305002"/>
    </source>
</evidence>
<evidence type="ECO:0000256" key="1">
    <source>
        <dbReference type="SAM" id="MobiDB-lite"/>
    </source>
</evidence>
<dbReference type="InterPro" id="IPR017853">
    <property type="entry name" value="GH"/>
</dbReference>